<evidence type="ECO:0000256" key="10">
    <source>
        <dbReference type="RuleBase" id="RU363034"/>
    </source>
</evidence>
<reference evidence="12" key="2">
    <citation type="submission" date="2025-09" db="UniProtKB">
        <authorList>
            <consortium name="Ensembl"/>
        </authorList>
    </citation>
    <scope>IDENTIFICATION</scope>
</reference>
<protein>
    <recommendedName>
        <fullName evidence="9">trypsin</fullName>
        <ecNumber evidence="9">3.4.21.4</ecNumber>
    </recommendedName>
</protein>
<sequence>MIGKLPRSYKESVHDLNMNISADFLIIINAGNLEIEIINGKKAEEKFMQYMASVQDNKIHTCGGFLVSEDFVMTAAHCLKSLSVVLGTHDLKKANKKMRYGVKMMCKHPAFKEVANGNDIMLLKLSKKVSLGDKKPIKLIPLPIQKLNLKENKICSVAGWGPTEPRKHRSGYVNELQVLNVPIINKDECQKVWGQIPKNVICAGGYKAKSGICQGDSGGPLVCNKLAVGIVSFNNGNGCKYPDVPNVYTDISQFLPWITDILKKKKCKG</sequence>
<evidence type="ECO:0000259" key="11">
    <source>
        <dbReference type="PROSITE" id="PS50240"/>
    </source>
</evidence>
<dbReference type="GO" id="GO:0006508">
    <property type="term" value="P:proteolysis"/>
    <property type="evidence" value="ECO:0007669"/>
    <property type="project" value="UniProtKB-KW"/>
</dbReference>
<evidence type="ECO:0000256" key="7">
    <source>
        <dbReference type="ARBA" id="ARBA00024195"/>
    </source>
</evidence>
<evidence type="ECO:0000256" key="9">
    <source>
        <dbReference type="ARBA" id="ARBA00038868"/>
    </source>
</evidence>
<evidence type="ECO:0000256" key="6">
    <source>
        <dbReference type="ARBA" id="ARBA00023157"/>
    </source>
</evidence>
<reference evidence="12" key="1">
    <citation type="submission" date="2025-08" db="UniProtKB">
        <authorList>
            <consortium name="Ensembl"/>
        </authorList>
    </citation>
    <scope>IDENTIFICATION</scope>
</reference>
<dbReference type="FunFam" id="2.40.10.10:FF:000005">
    <property type="entry name" value="Serine protease 37"/>
    <property type="match status" value="1"/>
</dbReference>
<dbReference type="InterPro" id="IPR033116">
    <property type="entry name" value="TRYPSIN_SER"/>
</dbReference>
<dbReference type="PROSITE" id="PS50240">
    <property type="entry name" value="TRYPSIN_DOM"/>
    <property type="match status" value="1"/>
</dbReference>
<organism evidence="12 13">
    <name type="scientific">Neolamprologus brichardi</name>
    <name type="common">Fairy cichlid</name>
    <name type="synonym">Lamprologus brichardi</name>
    <dbReference type="NCBI Taxonomy" id="32507"/>
    <lineage>
        <taxon>Eukaryota</taxon>
        <taxon>Metazoa</taxon>
        <taxon>Chordata</taxon>
        <taxon>Craniata</taxon>
        <taxon>Vertebrata</taxon>
        <taxon>Euteleostomi</taxon>
        <taxon>Actinopterygii</taxon>
        <taxon>Neopterygii</taxon>
        <taxon>Teleostei</taxon>
        <taxon>Neoteleostei</taxon>
        <taxon>Acanthomorphata</taxon>
        <taxon>Ovalentaria</taxon>
        <taxon>Cichlomorphae</taxon>
        <taxon>Cichliformes</taxon>
        <taxon>Cichlidae</taxon>
        <taxon>African cichlids</taxon>
        <taxon>Pseudocrenilabrinae</taxon>
        <taxon>Lamprologini</taxon>
        <taxon>Neolamprologus</taxon>
    </lineage>
</organism>
<feature type="domain" description="Peptidase S1" evidence="11">
    <location>
        <begin position="37"/>
        <end position="263"/>
    </location>
</feature>
<evidence type="ECO:0000256" key="1">
    <source>
        <dbReference type="ARBA" id="ARBA00004239"/>
    </source>
</evidence>
<dbReference type="PROSITE" id="PS00134">
    <property type="entry name" value="TRYPSIN_HIS"/>
    <property type="match status" value="1"/>
</dbReference>
<dbReference type="SMART" id="SM00020">
    <property type="entry name" value="Tryp_SPc"/>
    <property type="match status" value="1"/>
</dbReference>
<dbReference type="InterPro" id="IPR001254">
    <property type="entry name" value="Trypsin_dom"/>
</dbReference>
<comment type="subcellular location">
    <subcellularLocation>
        <location evidence="1">Secreted</location>
        <location evidence="1">Extracellular space</location>
    </subcellularLocation>
</comment>
<evidence type="ECO:0000313" key="12">
    <source>
        <dbReference type="Ensembl" id="ENSNBRP00000031020.1"/>
    </source>
</evidence>
<keyword evidence="5" id="KW-0865">Zymogen</keyword>
<dbReference type="GeneTree" id="ENSGT00910000144271"/>
<dbReference type="AlphaFoldDB" id="A0A3Q4I3G9"/>
<keyword evidence="3 10" id="KW-0378">Hydrolase</keyword>
<dbReference type="SUPFAM" id="SSF50494">
    <property type="entry name" value="Trypsin-like serine proteases"/>
    <property type="match status" value="1"/>
</dbReference>
<dbReference type="GO" id="GO:0005576">
    <property type="term" value="C:extracellular region"/>
    <property type="evidence" value="ECO:0007669"/>
    <property type="project" value="UniProtKB-SubCell"/>
</dbReference>
<evidence type="ECO:0000256" key="8">
    <source>
        <dbReference type="ARBA" id="ARBA00036320"/>
    </source>
</evidence>
<dbReference type="CDD" id="cd00190">
    <property type="entry name" value="Tryp_SPc"/>
    <property type="match status" value="1"/>
</dbReference>
<dbReference type="PROSITE" id="PS00135">
    <property type="entry name" value="TRYPSIN_SER"/>
    <property type="match status" value="1"/>
</dbReference>
<dbReference type="PRINTS" id="PR00722">
    <property type="entry name" value="CHYMOTRYPSIN"/>
</dbReference>
<evidence type="ECO:0000256" key="2">
    <source>
        <dbReference type="ARBA" id="ARBA00022670"/>
    </source>
</evidence>
<dbReference type="PANTHER" id="PTHR24271">
    <property type="entry name" value="KALLIKREIN-RELATED"/>
    <property type="match status" value="1"/>
</dbReference>
<dbReference type="Bgee" id="ENSNBRG00000023565">
    <property type="expression patterns" value="Expressed in mesonephros and 1 other cell type or tissue"/>
</dbReference>
<evidence type="ECO:0000256" key="4">
    <source>
        <dbReference type="ARBA" id="ARBA00022825"/>
    </source>
</evidence>
<dbReference type="InterPro" id="IPR018114">
    <property type="entry name" value="TRYPSIN_HIS"/>
</dbReference>
<dbReference type="Gene3D" id="2.40.10.10">
    <property type="entry name" value="Trypsin-like serine proteases"/>
    <property type="match status" value="1"/>
</dbReference>
<comment type="similarity">
    <text evidence="7">Belongs to the peptidase S1 family. CLIP subfamily.</text>
</comment>
<dbReference type="PANTHER" id="PTHR24271:SF87">
    <property type="entry name" value="ARGININE ESTERASE-LIKE-RELATED"/>
    <property type="match status" value="1"/>
</dbReference>
<evidence type="ECO:0000256" key="3">
    <source>
        <dbReference type="ARBA" id="ARBA00022801"/>
    </source>
</evidence>
<dbReference type="STRING" id="32507.ENSNBRP00000031020"/>
<name>A0A3Q4I3G9_NEOBR</name>
<evidence type="ECO:0000256" key="5">
    <source>
        <dbReference type="ARBA" id="ARBA00023145"/>
    </source>
</evidence>
<dbReference type="Proteomes" id="UP000261580">
    <property type="component" value="Unassembled WGS sequence"/>
</dbReference>
<proteinExistence type="inferred from homology"/>
<comment type="catalytic activity">
    <reaction evidence="8">
        <text>Preferential cleavage: Arg-|-Xaa, Lys-|-Xaa.</text>
        <dbReference type="EC" id="3.4.21.4"/>
    </reaction>
</comment>
<dbReference type="Pfam" id="PF00089">
    <property type="entry name" value="Trypsin"/>
    <property type="match status" value="1"/>
</dbReference>
<dbReference type="Ensembl" id="ENSNBRT00000031809.1">
    <property type="protein sequence ID" value="ENSNBRP00000031020.1"/>
    <property type="gene ID" value="ENSNBRG00000023565.1"/>
</dbReference>
<dbReference type="FunFam" id="2.40.10.10:FF:000002">
    <property type="entry name" value="Transmembrane protease serine"/>
    <property type="match status" value="1"/>
</dbReference>
<evidence type="ECO:0000313" key="13">
    <source>
        <dbReference type="Proteomes" id="UP000261580"/>
    </source>
</evidence>
<keyword evidence="2 10" id="KW-0645">Protease</keyword>
<dbReference type="GO" id="GO:0004252">
    <property type="term" value="F:serine-type endopeptidase activity"/>
    <property type="evidence" value="ECO:0007669"/>
    <property type="project" value="UniProtKB-EC"/>
</dbReference>
<keyword evidence="4 10" id="KW-0720">Serine protease</keyword>
<dbReference type="EC" id="3.4.21.4" evidence="9"/>
<dbReference type="InterPro" id="IPR001314">
    <property type="entry name" value="Peptidase_S1A"/>
</dbReference>
<accession>A0A3Q4I3G9</accession>
<dbReference type="InterPro" id="IPR043504">
    <property type="entry name" value="Peptidase_S1_PA_chymotrypsin"/>
</dbReference>
<keyword evidence="13" id="KW-1185">Reference proteome</keyword>
<dbReference type="InterPro" id="IPR009003">
    <property type="entry name" value="Peptidase_S1_PA"/>
</dbReference>
<keyword evidence="6" id="KW-1015">Disulfide bond</keyword>